<dbReference type="CDD" id="cd17536">
    <property type="entry name" value="REC_YesN-like"/>
    <property type="match status" value="1"/>
</dbReference>
<dbReference type="GO" id="GO:0003700">
    <property type="term" value="F:DNA-binding transcription factor activity"/>
    <property type="evidence" value="ECO:0007669"/>
    <property type="project" value="InterPro"/>
</dbReference>
<dbReference type="SMART" id="SM00448">
    <property type="entry name" value="REC"/>
    <property type="match status" value="1"/>
</dbReference>
<organism evidence="7 8">
    <name type="scientific">Paenibacillus montaniterrae</name>
    <dbReference type="NCBI Taxonomy" id="429341"/>
    <lineage>
        <taxon>Bacteria</taxon>
        <taxon>Bacillati</taxon>
        <taxon>Bacillota</taxon>
        <taxon>Bacilli</taxon>
        <taxon>Bacillales</taxon>
        <taxon>Paenibacillaceae</taxon>
        <taxon>Paenibacillus</taxon>
    </lineage>
</organism>
<dbReference type="PROSITE" id="PS00041">
    <property type="entry name" value="HTH_ARAC_FAMILY_1"/>
    <property type="match status" value="1"/>
</dbReference>
<keyword evidence="4" id="KW-0597">Phosphoprotein</keyword>
<dbReference type="GO" id="GO:0043565">
    <property type="term" value="F:sequence-specific DNA binding"/>
    <property type="evidence" value="ECO:0007669"/>
    <property type="project" value="InterPro"/>
</dbReference>
<dbReference type="PROSITE" id="PS50110">
    <property type="entry name" value="RESPONSE_REGULATORY"/>
    <property type="match status" value="1"/>
</dbReference>
<dbReference type="PROSITE" id="PS01124">
    <property type="entry name" value="HTH_ARAC_FAMILY_2"/>
    <property type="match status" value="1"/>
</dbReference>
<evidence type="ECO:0000313" key="7">
    <source>
        <dbReference type="EMBL" id="GIP14871.1"/>
    </source>
</evidence>
<dbReference type="Gene3D" id="1.10.10.60">
    <property type="entry name" value="Homeodomain-like"/>
    <property type="match status" value="2"/>
</dbReference>
<evidence type="ECO:0000313" key="8">
    <source>
        <dbReference type="Proteomes" id="UP000683139"/>
    </source>
</evidence>
<dbReference type="AlphaFoldDB" id="A0A920CVD1"/>
<evidence type="ECO:0000256" key="4">
    <source>
        <dbReference type="PROSITE-ProRule" id="PRU00169"/>
    </source>
</evidence>
<proteinExistence type="predicted"/>
<dbReference type="Gene3D" id="3.40.50.2300">
    <property type="match status" value="1"/>
</dbReference>
<dbReference type="InterPro" id="IPR018060">
    <property type="entry name" value="HTH_AraC"/>
</dbReference>
<name>A0A920CVD1_9BACL</name>
<dbReference type="SMART" id="SM00342">
    <property type="entry name" value="HTH_ARAC"/>
    <property type="match status" value="1"/>
</dbReference>
<dbReference type="PANTHER" id="PTHR43280:SF10">
    <property type="entry name" value="REGULATORY PROTEIN POCR"/>
    <property type="match status" value="1"/>
</dbReference>
<dbReference type="InterPro" id="IPR011006">
    <property type="entry name" value="CheY-like_superfamily"/>
</dbReference>
<dbReference type="PANTHER" id="PTHR43280">
    <property type="entry name" value="ARAC-FAMILY TRANSCRIPTIONAL REGULATOR"/>
    <property type="match status" value="1"/>
</dbReference>
<dbReference type="InterPro" id="IPR018062">
    <property type="entry name" value="HTH_AraC-typ_CS"/>
</dbReference>
<keyword evidence="8" id="KW-1185">Reference proteome</keyword>
<gene>
    <name evidence="7" type="ORF">J40TS1_05130</name>
</gene>
<evidence type="ECO:0000259" key="5">
    <source>
        <dbReference type="PROSITE" id="PS01124"/>
    </source>
</evidence>
<sequence>MEQQCILKICVVDDEAATRRSIIRKLGEVDHSCTIFNLGYGEAALQELYKIKPDVVLLDIQMPGMNGLELLEKIKQSHPWIQVIMLSGFEEFSYARRALQLGAYDYLLKPVDRKQLGETLFKLKIELQMQFLQQLRPYQQQLQQEQITIDDIICCQLSLWHNEDIGKRIVWHDDETDHKVHAQHTLPSEHEQSMSQQTPRNLTLFTFRINQAIEGSVVHDYEGTFKRAEQWVDALRQAWHKRLQQQFFDIRSSSGIREQQVQPTAAALHFHSYRELAAEITQLLEQGQISALETLLRRWLEQIQSFELARVQYACAELLRQVDSSLGKGQTASGSIPEASLHYWQCWVNQHNRWSLLQHALISLLLDVCTAMKELADYEAQEQHWLDKAIAYMVQSSDMQLTLATVARHVGVHPVTLSRMFKQQTGDNFVNYLTKLRLQKAMDMLQSTKLSISDIAQAVGYTDEQHFRTLFKKKFGQSPREFRKL</sequence>
<evidence type="ECO:0000256" key="1">
    <source>
        <dbReference type="ARBA" id="ARBA00023015"/>
    </source>
</evidence>
<dbReference type="Proteomes" id="UP000683139">
    <property type="component" value="Unassembled WGS sequence"/>
</dbReference>
<evidence type="ECO:0008006" key="9">
    <source>
        <dbReference type="Google" id="ProtNLM"/>
    </source>
</evidence>
<dbReference type="EMBL" id="BOSE01000001">
    <property type="protein sequence ID" value="GIP14871.1"/>
    <property type="molecule type" value="Genomic_DNA"/>
</dbReference>
<dbReference type="InterPro" id="IPR009057">
    <property type="entry name" value="Homeodomain-like_sf"/>
</dbReference>
<dbReference type="GO" id="GO:0000160">
    <property type="term" value="P:phosphorelay signal transduction system"/>
    <property type="evidence" value="ECO:0007669"/>
    <property type="project" value="InterPro"/>
</dbReference>
<dbReference type="SUPFAM" id="SSF46689">
    <property type="entry name" value="Homeodomain-like"/>
    <property type="match status" value="2"/>
</dbReference>
<dbReference type="RefSeq" id="WP_213513056.1">
    <property type="nucleotide sequence ID" value="NZ_BOSE01000001.1"/>
</dbReference>
<dbReference type="InterPro" id="IPR020449">
    <property type="entry name" value="Tscrpt_reg_AraC-type_HTH"/>
</dbReference>
<keyword evidence="2" id="KW-0238">DNA-binding</keyword>
<reference evidence="7" key="1">
    <citation type="submission" date="2021-03" db="EMBL/GenBank/DDBJ databases">
        <title>Antimicrobial resistance genes in bacteria isolated from Japanese honey, and their potential for conferring macrolide and lincosamide resistance in the American foulbrood pathogen Paenibacillus larvae.</title>
        <authorList>
            <person name="Okamoto M."/>
            <person name="Kumagai M."/>
            <person name="Kanamori H."/>
            <person name="Takamatsu D."/>
        </authorList>
    </citation>
    <scope>NUCLEOTIDE SEQUENCE</scope>
    <source>
        <strain evidence="7">J40TS1</strain>
    </source>
</reference>
<protein>
    <recommendedName>
        <fullName evidence="9">DNA-binding response regulator</fullName>
    </recommendedName>
</protein>
<dbReference type="SUPFAM" id="SSF52172">
    <property type="entry name" value="CheY-like"/>
    <property type="match status" value="1"/>
</dbReference>
<dbReference type="Pfam" id="PF00072">
    <property type="entry name" value="Response_reg"/>
    <property type="match status" value="1"/>
</dbReference>
<accession>A0A920CVD1</accession>
<feature type="domain" description="Response regulatory" evidence="6">
    <location>
        <begin position="8"/>
        <end position="124"/>
    </location>
</feature>
<dbReference type="PRINTS" id="PR00032">
    <property type="entry name" value="HTHARAC"/>
</dbReference>
<evidence type="ECO:0000256" key="2">
    <source>
        <dbReference type="ARBA" id="ARBA00023125"/>
    </source>
</evidence>
<evidence type="ECO:0000259" key="6">
    <source>
        <dbReference type="PROSITE" id="PS50110"/>
    </source>
</evidence>
<dbReference type="InterPro" id="IPR001789">
    <property type="entry name" value="Sig_transdc_resp-reg_receiver"/>
</dbReference>
<keyword evidence="3" id="KW-0804">Transcription</keyword>
<feature type="modified residue" description="4-aspartylphosphate" evidence="4">
    <location>
        <position position="59"/>
    </location>
</feature>
<comment type="caution">
    <text evidence="7">The sequence shown here is derived from an EMBL/GenBank/DDBJ whole genome shotgun (WGS) entry which is preliminary data.</text>
</comment>
<feature type="domain" description="HTH araC/xylS-type" evidence="5">
    <location>
        <begin position="387"/>
        <end position="485"/>
    </location>
</feature>
<keyword evidence="1" id="KW-0805">Transcription regulation</keyword>
<dbReference type="Pfam" id="PF12833">
    <property type="entry name" value="HTH_18"/>
    <property type="match status" value="1"/>
</dbReference>
<evidence type="ECO:0000256" key="3">
    <source>
        <dbReference type="ARBA" id="ARBA00023163"/>
    </source>
</evidence>